<sequence length="64" mass="7180">MTNIHAKQTCQAKIVGLEGIHEVILVKQYQNIAIVECLDTNELAVARLSDFITPHENKVPKHSE</sequence>
<name>A0A679IRV5_9ENTE</name>
<reference evidence="1 2" key="1">
    <citation type="submission" date="2020-02" db="EMBL/GenBank/DDBJ databases">
        <title>Characterization of vanA genotype vancomycin-resistant Enterococcus saigonensis VE80.</title>
        <authorList>
            <person name="Harada T."/>
            <person name="Motooka D."/>
            <person name="Nakamura S."/>
            <person name="Yamamoto Y."/>
            <person name="Kawahara R."/>
            <person name="Kawatsu K."/>
        </authorList>
    </citation>
    <scope>NUCLEOTIDE SEQUENCE [LARGE SCALE GENOMIC DNA]</scope>
    <source>
        <strain evidence="1 2">VE80</strain>
    </source>
</reference>
<keyword evidence="2" id="KW-1185">Reference proteome</keyword>
<accession>A0A679IRV5</accession>
<organism evidence="1 2">
    <name type="scientific">Enterococcus saigonensis</name>
    <dbReference type="NCBI Taxonomy" id="1805431"/>
    <lineage>
        <taxon>Bacteria</taxon>
        <taxon>Bacillati</taxon>
        <taxon>Bacillota</taxon>
        <taxon>Bacilli</taxon>
        <taxon>Lactobacillales</taxon>
        <taxon>Enterococcaceae</taxon>
        <taxon>Enterococcus</taxon>
    </lineage>
</organism>
<evidence type="ECO:0000313" key="1">
    <source>
        <dbReference type="EMBL" id="BCA86884.1"/>
    </source>
</evidence>
<proteinExistence type="predicted"/>
<dbReference type="EMBL" id="AP022822">
    <property type="protein sequence ID" value="BCA86884.1"/>
    <property type="molecule type" value="Genomic_DNA"/>
</dbReference>
<dbReference type="AlphaFoldDB" id="A0A679IRV5"/>
<dbReference type="RefSeq" id="WP_173103938.1">
    <property type="nucleotide sequence ID" value="NZ_AP022822.1"/>
</dbReference>
<dbReference type="Proteomes" id="UP000502998">
    <property type="component" value="Chromosome"/>
</dbReference>
<gene>
    <name evidence="1" type="ORF">EsVE80_24070</name>
</gene>
<dbReference type="KEGG" id="esg:EsVE80_24070"/>
<evidence type="ECO:0000313" key="2">
    <source>
        <dbReference type="Proteomes" id="UP000502998"/>
    </source>
</evidence>
<protein>
    <submittedName>
        <fullName evidence="1">Uncharacterized protein</fullName>
    </submittedName>
</protein>